<feature type="region of interest" description="Disordered" evidence="1">
    <location>
        <begin position="123"/>
        <end position="155"/>
    </location>
</feature>
<dbReference type="Proteomes" id="UP000028582">
    <property type="component" value="Unassembled WGS sequence"/>
</dbReference>
<dbReference type="EMBL" id="ANJA01000674">
    <property type="protein sequence ID" value="ETO82542.1"/>
    <property type="molecule type" value="Genomic_DNA"/>
</dbReference>
<gene>
    <name evidence="2" type="ORF">F444_03318</name>
</gene>
<dbReference type="InterPro" id="IPR009057">
    <property type="entry name" value="Homeodomain-like_sf"/>
</dbReference>
<sequence>MISKRVHDELMAVQRVLHYLPVSPCTEYGWTPHERQLFWMALDQYPRGPWTAIAEFIGTKSTRQAMTHGQKLRQKLKRWGSRLHRNPTARSLMGGVPLTSRSSATVVTGTNVAISSPLSLAMAPPTPSGLGPPPALTQSPPSRSYTLTTQGEARSMLEDEGRSLQHKTERFVGNNCSSSRAMHVQGNPTNAVVSGSSEFDSLSMSYKPHTTETGPVLPADASIYFGETKSDEDTVAARPISEPVMPARNLLDELVDTLWSDHLGETK</sequence>
<protein>
    <recommendedName>
        <fullName evidence="4">Myb-like domain-containing protein</fullName>
    </recommendedName>
</protein>
<feature type="compositionally biased region" description="Pro residues" evidence="1">
    <location>
        <begin position="124"/>
        <end position="135"/>
    </location>
</feature>
<dbReference type="OrthoDB" id="111186at2759"/>
<dbReference type="SUPFAM" id="SSF46689">
    <property type="entry name" value="Homeodomain-like"/>
    <property type="match status" value="1"/>
</dbReference>
<evidence type="ECO:0000313" key="2">
    <source>
        <dbReference type="EMBL" id="ETO82542.1"/>
    </source>
</evidence>
<organism evidence="2 3">
    <name type="scientific">Phytophthora nicotianae P1976</name>
    <dbReference type="NCBI Taxonomy" id="1317066"/>
    <lineage>
        <taxon>Eukaryota</taxon>
        <taxon>Sar</taxon>
        <taxon>Stramenopiles</taxon>
        <taxon>Oomycota</taxon>
        <taxon>Peronosporomycetes</taxon>
        <taxon>Peronosporales</taxon>
        <taxon>Peronosporaceae</taxon>
        <taxon>Phytophthora</taxon>
    </lineage>
</organism>
<feature type="compositionally biased region" description="Polar residues" evidence="1">
    <location>
        <begin position="138"/>
        <end position="152"/>
    </location>
</feature>
<reference evidence="2 3" key="1">
    <citation type="submission" date="2013-11" db="EMBL/GenBank/DDBJ databases">
        <title>The Genome Sequence of Phytophthora parasitica P1976.</title>
        <authorList>
            <consortium name="The Broad Institute Genomics Platform"/>
            <person name="Russ C."/>
            <person name="Tyler B."/>
            <person name="Panabieres F."/>
            <person name="Shan W."/>
            <person name="Tripathy S."/>
            <person name="Grunwald N."/>
            <person name="Machado M."/>
            <person name="Johnson C.S."/>
            <person name="Walker B."/>
            <person name="Young S."/>
            <person name="Zeng Q."/>
            <person name="Gargeya S."/>
            <person name="Fitzgerald M."/>
            <person name="Haas B."/>
            <person name="Abouelleil A."/>
            <person name="Allen A.W."/>
            <person name="Alvarado L."/>
            <person name="Arachchi H.M."/>
            <person name="Berlin A.M."/>
            <person name="Chapman S.B."/>
            <person name="Gainer-Dewar J."/>
            <person name="Goldberg J."/>
            <person name="Griggs A."/>
            <person name="Gujja S."/>
            <person name="Hansen M."/>
            <person name="Howarth C."/>
            <person name="Imamovic A."/>
            <person name="Ireland A."/>
            <person name="Larimer J."/>
            <person name="McCowan C."/>
            <person name="Murphy C."/>
            <person name="Pearson M."/>
            <person name="Poon T.W."/>
            <person name="Priest M."/>
            <person name="Roberts A."/>
            <person name="Saif S."/>
            <person name="Shea T."/>
            <person name="Sisk P."/>
            <person name="Sykes S."/>
            <person name="Wortman J."/>
            <person name="Nusbaum C."/>
            <person name="Birren B."/>
        </authorList>
    </citation>
    <scope>NUCLEOTIDE SEQUENCE [LARGE SCALE GENOMIC DNA]</scope>
    <source>
        <strain evidence="2 3">P1976</strain>
    </source>
</reference>
<dbReference type="Gene3D" id="1.10.10.60">
    <property type="entry name" value="Homeodomain-like"/>
    <property type="match status" value="1"/>
</dbReference>
<dbReference type="InterPro" id="IPR001005">
    <property type="entry name" value="SANT/Myb"/>
</dbReference>
<name>A0A081AUI1_PHYNI</name>
<proteinExistence type="predicted"/>
<evidence type="ECO:0008006" key="4">
    <source>
        <dbReference type="Google" id="ProtNLM"/>
    </source>
</evidence>
<dbReference type="AlphaFoldDB" id="A0A081AUI1"/>
<accession>A0A081AUI1</accession>
<evidence type="ECO:0000256" key="1">
    <source>
        <dbReference type="SAM" id="MobiDB-lite"/>
    </source>
</evidence>
<dbReference type="CDD" id="cd00167">
    <property type="entry name" value="SANT"/>
    <property type="match status" value="1"/>
</dbReference>
<evidence type="ECO:0000313" key="3">
    <source>
        <dbReference type="Proteomes" id="UP000028582"/>
    </source>
</evidence>
<comment type="caution">
    <text evidence="2">The sequence shown here is derived from an EMBL/GenBank/DDBJ whole genome shotgun (WGS) entry which is preliminary data.</text>
</comment>